<dbReference type="Pfam" id="PF00174">
    <property type="entry name" value="Oxidored_molyb"/>
    <property type="match status" value="1"/>
</dbReference>
<evidence type="ECO:0000259" key="1">
    <source>
        <dbReference type="Pfam" id="PF00174"/>
    </source>
</evidence>
<dbReference type="SUPFAM" id="SSF56524">
    <property type="entry name" value="Oxidoreductase molybdopterin-binding domain"/>
    <property type="match status" value="1"/>
</dbReference>
<proteinExistence type="predicted"/>
<dbReference type="InterPro" id="IPR000572">
    <property type="entry name" value="OxRdtase_Mopterin-bd_dom"/>
</dbReference>
<evidence type="ECO:0000313" key="2">
    <source>
        <dbReference type="EMBL" id="MCT8329273.1"/>
    </source>
</evidence>
<keyword evidence="3" id="KW-1185">Reference proteome</keyword>
<sequence length="161" mass="17470">MVCFLAPAAFASPLPDLAKPSGDVVLTVCGHILVRNWGSCAALDLASLRALGRVQITTSTIWTEGVQQFEGVPLKVLLDRLGALGSVVWARAANDYGAEIPVAETSEDGPIIAYSMNGKEMSLRDKGPLWIVYPYDADSRYRNDVAYSRSVWQLVGLDVRD</sequence>
<dbReference type="Gene3D" id="3.90.420.10">
    <property type="entry name" value="Oxidoreductase, molybdopterin-binding domain"/>
    <property type="match status" value="1"/>
</dbReference>
<reference evidence="3" key="1">
    <citation type="submission" date="2023-07" db="EMBL/GenBank/DDBJ databases">
        <title>Defluviimonas sediminis sp. nov., isolated from mangrove sediment.</title>
        <authorList>
            <person name="Liu L."/>
            <person name="Li J."/>
            <person name="Huang Y."/>
            <person name="Pan J."/>
            <person name="Li M."/>
        </authorList>
    </citation>
    <scope>NUCLEOTIDE SEQUENCE [LARGE SCALE GENOMIC DNA]</scope>
    <source>
        <strain evidence="3">FT324</strain>
    </source>
</reference>
<feature type="domain" description="Oxidoreductase molybdopterin-binding" evidence="1">
    <location>
        <begin position="62"/>
        <end position="134"/>
    </location>
</feature>
<name>A0ABT2NK22_9RHOB</name>
<dbReference type="InterPro" id="IPR036374">
    <property type="entry name" value="OxRdtase_Mopterin-bd_sf"/>
</dbReference>
<dbReference type="Proteomes" id="UP001205601">
    <property type="component" value="Unassembled WGS sequence"/>
</dbReference>
<accession>A0ABT2NK22</accession>
<evidence type="ECO:0000313" key="3">
    <source>
        <dbReference type="Proteomes" id="UP001205601"/>
    </source>
</evidence>
<comment type="caution">
    <text evidence="2">The sequence shown here is derived from an EMBL/GenBank/DDBJ whole genome shotgun (WGS) entry which is preliminary data.</text>
</comment>
<protein>
    <submittedName>
        <fullName evidence="2">Molybdopterin-dependent oxidoreductase</fullName>
    </submittedName>
</protein>
<dbReference type="EMBL" id="JAOCQF010000001">
    <property type="protein sequence ID" value="MCT8329273.1"/>
    <property type="molecule type" value="Genomic_DNA"/>
</dbReference>
<gene>
    <name evidence="2" type="ORF">N5I32_07090</name>
</gene>
<organism evidence="2 3">
    <name type="scientific">Albidovulum sediminis</name>
    <dbReference type="NCBI Taxonomy" id="3066345"/>
    <lineage>
        <taxon>Bacteria</taxon>
        <taxon>Pseudomonadati</taxon>
        <taxon>Pseudomonadota</taxon>
        <taxon>Alphaproteobacteria</taxon>
        <taxon>Rhodobacterales</taxon>
        <taxon>Paracoccaceae</taxon>
        <taxon>Albidovulum</taxon>
    </lineage>
</organism>
<dbReference type="RefSeq" id="WP_261494689.1">
    <property type="nucleotide sequence ID" value="NZ_JAOCQF010000001.1"/>
</dbReference>